<keyword evidence="2" id="KW-1185">Reference proteome</keyword>
<dbReference type="PROSITE" id="PS00383">
    <property type="entry name" value="TYR_PHOSPHATASE_1"/>
    <property type="match status" value="1"/>
</dbReference>
<dbReference type="Proteomes" id="UP000403266">
    <property type="component" value="Unassembled WGS sequence"/>
</dbReference>
<dbReference type="Gene3D" id="3.90.190.10">
    <property type="entry name" value="Protein tyrosine phosphatase superfamily"/>
    <property type="match status" value="1"/>
</dbReference>
<name>A0A5N7MJ94_9HYPH</name>
<dbReference type="SUPFAM" id="SSF52799">
    <property type="entry name" value="(Phosphotyrosine protein) phosphatases II"/>
    <property type="match status" value="1"/>
</dbReference>
<reference evidence="1 2" key="1">
    <citation type="journal article" date="2019" name="Syst. Appl. Microbiol.">
        <title>Microvirga tunisiensis sp. nov., a root nodule symbiotic bacterium isolated from Lupinus micranthus and L. luteus grown in Northern Tunisia.</title>
        <authorList>
            <person name="Msaddak A."/>
            <person name="Rejili M."/>
            <person name="Duran D."/>
            <person name="Mars M."/>
            <person name="Palacios J.M."/>
            <person name="Ruiz-Argueso T."/>
            <person name="Rey L."/>
            <person name="Imperial J."/>
        </authorList>
    </citation>
    <scope>NUCLEOTIDE SEQUENCE [LARGE SCALE GENOMIC DNA]</scope>
    <source>
        <strain evidence="1 2">Lmie10</strain>
    </source>
</reference>
<dbReference type="InterPro" id="IPR029021">
    <property type="entry name" value="Prot-tyrosine_phosphatase-like"/>
</dbReference>
<protein>
    <submittedName>
        <fullName evidence="1">Protein-tyrosine-phosphatase</fullName>
    </submittedName>
</protein>
<accession>A0A5N7MJ94</accession>
<evidence type="ECO:0000313" key="2">
    <source>
        <dbReference type="Proteomes" id="UP000403266"/>
    </source>
</evidence>
<dbReference type="AlphaFoldDB" id="A0A5N7MJ94"/>
<organism evidence="1 2">
    <name type="scientific">Microvirga tunisiensis</name>
    <dbReference type="NCBI Taxonomy" id="2108360"/>
    <lineage>
        <taxon>Bacteria</taxon>
        <taxon>Pseudomonadati</taxon>
        <taxon>Pseudomonadota</taxon>
        <taxon>Alphaproteobacteria</taxon>
        <taxon>Hyphomicrobiales</taxon>
        <taxon>Methylobacteriaceae</taxon>
        <taxon>Microvirga</taxon>
    </lineage>
</organism>
<dbReference type="EMBL" id="VOSK01000060">
    <property type="protein sequence ID" value="MPR26770.1"/>
    <property type="molecule type" value="Genomic_DNA"/>
</dbReference>
<dbReference type="InterPro" id="IPR016130">
    <property type="entry name" value="Tyr_Pase_AS"/>
</dbReference>
<comment type="caution">
    <text evidence="1">The sequence shown here is derived from an EMBL/GenBank/DDBJ whole genome shotgun (WGS) entry which is preliminary data.</text>
</comment>
<evidence type="ECO:0000313" key="1">
    <source>
        <dbReference type="EMBL" id="MPR26770.1"/>
    </source>
</evidence>
<proteinExistence type="predicted"/>
<sequence>MHRIPIQMLTICGISELTDQRERSVTHVLSILDPDHPDPEAFGAYDPHHRTILRFHDIIHPIPGMILPAPNDVEAILRFGDEVTDGRAEQAEGHLLVHCHMGVSRSTAAMLTLMAQANPDESEDRLFERLVEIRPQAWPNSLMVDFADELLSRKGRLTEALRRHYGRQIQRIPNYVQLMHDLDRGREVEMAAWGRLTNH</sequence>
<gene>
    <name evidence="1" type="ORF">FS320_16470</name>
</gene>
<dbReference type="OrthoDB" id="437665at2"/>
<dbReference type="RefSeq" id="WP_152712932.1">
    <property type="nucleotide sequence ID" value="NZ_VOSJ01000058.1"/>
</dbReference>